<dbReference type="GO" id="GO:0032259">
    <property type="term" value="P:methylation"/>
    <property type="evidence" value="ECO:0007669"/>
    <property type="project" value="UniProtKB-KW"/>
</dbReference>
<dbReference type="EMBL" id="CP028906">
    <property type="protein sequence ID" value="AWB08312.1"/>
    <property type="molecule type" value="Genomic_DNA"/>
</dbReference>
<keyword evidence="10" id="KW-1185">Reference proteome</keyword>
<evidence type="ECO:0000256" key="3">
    <source>
        <dbReference type="ARBA" id="ARBA00022691"/>
    </source>
</evidence>
<keyword evidence="4" id="KW-0680">Restriction system</keyword>
<dbReference type="PROSITE" id="PS00094">
    <property type="entry name" value="C5_MTASE_1"/>
    <property type="match status" value="1"/>
</dbReference>
<dbReference type="InterPro" id="IPR001525">
    <property type="entry name" value="C5_MeTfrase"/>
</dbReference>
<dbReference type="SUPFAM" id="SSF53335">
    <property type="entry name" value="S-adenosyl-L-methionine-dependent methyltransferases"/>
    <property type="match status" value="1"/>
</dbReference>
<dbReference type="PANTHER" id="PTHR10629:SF52">
    <property type="entry name" value="DNA (CYTOSINE-5)-METHYLTRANSFERASE 1"/>
    <property type="match status" value="1"/>
</dbReference>
<dbReference type="InterPro" id="IPR031303">
    <property type="entry name" value="C5_meth_CS"/>
</dbReference>
<name>A0A2R4VV72_9PROT</name>
<dbReference type="Pfam" id="PF00145">
    <property type="entry name" value="DNA_methylase"/>
    <property type="match status" value="1"/>
</dbReference>
<evidence type="ECO:0000256" key="8">
    <source>
        <dbReference type="RuleBase" id="RU000417"/>
    </source>
</evidence>
<dbReference type="REBASE" id="239791">
    <property type="entry name" value="M.AhuZ5ORFAP"/>
</dbReference>
<organism evidence="9 10">
    <name type="scientific">Azospirillum humicireducens</name>
    <dbReference type="NCBI Taxonomy" id="1226968"/>
    <lineage>
        <taxon>Bacteria</taxon>
        <taxon>Pseudomonadati</taxon>
        <taxon>Pseudomonadota</taxon>
        <taxon>Alphaproteobacteria</taxon>
        <taxon>Rhodospirillales</taxon>
        <taxon>Azospirillaceae</taxon>
        <taxon>Azospirillum</taxon>
    </lineage>
</organism>
<proteinExistence type="inferred from homology"/>
<dbReference type="EC" id="2.1.1.37" evidence="8"/>
<evidence type="ECO:0000256" key="4">
    <source>
        <dbReference type="ARBA" id="ARBA00022747"/>
    </source>
</evidence>
<dbReference type="InterPro" id="IPR050390">
    <property type="entry name" value="C5-Methyltransferase"/>
</dbReference>
<evidence type="ECO:0000313" key="10">
    <source>
        <dbReference type="Proteomes" id="UP000077405"/>
    </source>
</evidence>
<protein>
    <recommendedName>
        <fullName evidence="8">Cytosine-specific methyltransferase</fullName>
        <ecNumber evidence="8">2.1.1.37</ecNumber>
    </recommendedName>
</protein>
<geneLocation type="plasmid" evidence="9 10">
    <name>pYZ5</name>
</geneLocation>
<dbReference type="GO" id="GO:0003677">
    <property type="term" value="F:DNA binding"/>
    <property type="evidence" value="ECO:0007669"/>
    <property type="project" value="TreeGrafter"/>
</dbReference>
<comment type="catalytic activity">
    <reaction evidence="5 8">
        <text>a 2'-deoxycytidine in DNA + S-adenosyl-L-methionine = a 5-methyl-2'-deoxycytidine in DNA + S-adenosyl-L-homocysteine + H(+)</text>
        <dbReference type="Rhea" id="RHEA:13681"/>
        <dbReference type="Rhea" id="RHEA-COMP:11369"/>
        <dbReference type="Rhea" id="RHEA-COMP:11370"/>
        <dbReference type="ChEBI" id="CHEBI:15378"/>
        <dbReference type="ChEBI" id="CHEBI:57856"/>
        <dbReference type="ChEBI" id="CHEBI:59789"/>
        <dbReference type="ChEBI" id="CHEBI:85452"/>
        <dbReference type="ChEBI" id="CHEBI:85454"/>
        <dbReference type="EC" id="2.1.1.37"/>
    </reaction>
</comment>
<accession>A0A2R4VV72</accession>
<dbReference type="GO" id="GO:0044027">
    <property type="term" value="P:negative regulation of gene expression via chromosomal CpG island methylation"/>
    <property type="evidence" value="ECO:0007669"/>
    <property type="project" value="TreeGrafter"/>
</dbReference>
<dbReference type="Proteomes" id="UP000077405">
    <property type="component" value="Plasmid pYZ5"/>
</dbReference>
<dbReference type="GO" id="GO:0009307">
    <property type="term" value="P:DNA restriction-modification system"/>
    <property type="evidence" value="ECO:0007669"/>
    <property type="project" value="UniProtKB-KW"/>
</dbReference>
<evidence type="ECO:0000256" key="7">
    <source>
        <dbReference type="RuleBase" id="RU000416"/>
    </source>
</evidence>
<dbReference type="Gene3D" id="3.90.120.10">
    <property type="entry name" value="DNA Methylase, subunit A, domain 2"/>
    <property type="match status" value="1"/>
</dbReference>
<keyword evidence="1 6" id="KW-0489">Methyltransferase</keyword>
<dbReference type="NCBIfam" id="TIGR00675">
    <property type="entry name" value="dcm"/>
    <property type="match status" value="1"/>
</dbReference>
<comment type="similarity">
    <text evidence="6 7">Belongs to the class I-like SAM-binding methyltransferase superfamily. C5-methyltransferase family.</text>
</comment>
<dbReference type="Gene3D" id="3.40.50.150">
    <property type="entry name" value="Vaccinia Virus protein VP39"/>
    <property type="match status" value="1"/>
</dbReference>
<dbReference type="PROSITE" id="PS51679">
    <property type="entry name" value="SAM_MT_C5"/>
    <property type="match status" value="1"/>
</dbReference>
<evidence type="ECO:0000256" key="5">
    <source>
        <dbReference type="ARBA" id="ARBA00047422"/>
    </source>
</evidence>
<feature type="active site" evidence="6">
    <location>
        <position position="89"/>
    </location>
</feature>
<dbReference type="InterPro" id="IPR018117">
    <property type="entry name" value="C5_DNA_meth_AS"/>
</dbReference>
<keyword evidence="2 6" id="KW-0808">Transferase</keyword>
<dbReference type="PRINTS" id="PR00105">
    <property type="entry name" value="C5METTRFRASE"/>
</dbReference>
<evidence type="ECO:0000256" key="2">
    <source>
        <dbReference type="ARBA" id="ARBA00022679"/>
    </source>
</evidence>
<evidence type="ECO:0000256" key="6">
    <source>
        <dbReference type="PROSITE-ProRule" id="PRU01016"/>
    </source>
</evidence>
<dbReference type="InterPro" id="IPR029063">
    <property type="entry name" value="SAM-dependent_MTases_sf"/>
</dbReference>
<sequence>MGIERNMGGLTCVSAFSGGMGLDLGLERAGFKVLFAADNFPAAVDTINANRPHLPVYSGNVEALNKAIIQGMTGASLHDLDLLAGGPPCQSFSTAGKRLGASCEENGHLVFEFLRLVNELRPKAFLMENVKGILSASLEWRQLPYNNNGKRIDKLHGSLLRAFLRKAEEIGYSVSYAELNAADYGVPQSRPRIFFIGYKDGTQPTFPAPTHSKTGDLLLPPWEKIGSVLTDLPETSYCAKFSERKVKYLRLIPAGGNWRDLPVHLQQESMGKAFYAKGGRTGYWRRLSFEETAPTILTEPQNASTSLCHPTENRPISVRECARIQTFPDEWIFCGKGSDQYKLVGNAVPVKLADAVGKHIASILAMKRSGLPKAA</sequence>
<evidence type="ECO:0000313" key="9">
    <source>
        <dbReference type="EMBL" id="AWB08312.1"/>
    </source>
</evidence>
<dbReference type="PANTHER" id="PTHR10629">
    <property type="entry name" value="CYTOSINE-SPECIFIC METHYLTRANSFERASE"/>
    <property type="match status" value="1"/>
</dbReference>
<gene>
    <name evidence="9" type="ORF">A6A40_25060</name>
</gene>
<dbReference type="GO" id="GO:0003886">
    <property type="term" value="F:DNA (cytosine-5-)-methyltransferase activity"/>
    <property type="evidence" value="ECO:0007669"/>
    <property type="project" value="UniProtKB-EC"/>
</dbReference>
<dbReference type="AlphaFoldDB" id="A0A2R4VV72"/>
<keyword evidence="9" id="KW-0614">Plasmid</keyword>
<evidence type="ECO:0000256" key="1">
    <source>
        <dbReference type="ARBA" id="ARBA00022603"/>
    </source>
</evidence>
<dbReference type="PROSITE" id="PS00095">
    <property type="entry name" value="C5_MTASE_2"/>
    <property type="match status" value="1"/>
</dbReference>
<keyword evidence="3 6" id="KW-0949">S-adenosyl-L-methionine</keyword>
<reference evidence="9 10" key="1">
    <citation type="submission" date="2018-04" db="EMBL/GenBank/DDBJ databases">
        <title>Complete genome sequence of the nitrogen-fixing bacterium Azospirillum humicireducens type strain SgZ-5.</title>
        <authorList>
            <person name="Yu Z."/>
        </authorList>
    </citation>
    <scope>NUCLEOTIDE SEQUENCE [LARGE SCALE GENOMIC DNA]</scope>
    <source>
        <strain evidence="9 10">SgZ-5</strain>
        <plasmid evidence="9 10">pYZ5</plasmid>
    </source>
</reference>
<dbReference type="KEGG" id="ahu:A6A40_25060"/>